<reference evidence="1 2" key="1">
    <citation type="submission" date="2016-12" db="EMBL/GenBank/DDBJ databases">
        <title>The genomes of Aspergillus section Nigri reveals drivers in fungal speciation.</title>
        <authorList>
            <consortium name="DOE Joint Genome Institute"/>
            <person name="Vesth T.C."/>
            <person name="Nybo J."/>
            <person name="Theobald S."/>
            <person name="Brandl J."/>
            <person name="Frisvad J.C."/>
            <person name="Nielsen K.F."/>
            <person name="Lyhne E.K."/>
            <person name="Kogle M.E."/>
            <person name="Kuo A."/>
            <person name="Riley R."/>
            <person name="Clum A."/>
            <person name="Nolan M."/>
            <person name="Lipzen A."/>
            <person name="Salamov A."/>
            <person name="Henrissat B."/>
            <person name="Wiebenga A."/>
            <person name="De Vries R.P."/>
            <person name="Grigoriev I.V."/>
            <person name="Mortensen U.H."/>
            <person name="Andersen M.R."/>
            <person name="Baker S.E."/>
        </authorList>
    </citation>
    <scope>NUCLEOTIDE SEQUENCE [LARGE SCALE GENOMIC DNA]</scope>
    <source>
        <strain evidence="1 2">IBT 23096</strain>
    </source>
</reference>
<accession>A0A2I2GAN2</accession>
<organism evidence="1 2">
    <name type="scientific">Aspergillus steynii IBT 23096</name>
    <dbReference type="NCBI Taxonomy" id="1392250"/>
    <lineage>
        <taxon>Eukaryota</taxon>
        <taxon>Fungi</taxon>
        <taxon>Dikarya</taxon>
        <taxon>Ascomycota</taxon>
        <taxon>Pezizomycotina</taxon>
        <taxon>Eurotiomycetes</taxon>
        <taxon>Eurotiomycetidae</taxon>
        <taxon>Eurotiales</taxon>
        <taxon>Aspergillaceae</taxon>
        <taxon>Aspergillus</taxon>
        <taxon>Aspergillus subgen. Circumdati</taxon>
    </lineage>
</organism>
<dbReference type="OrthoDB" id="1577640at2759"/>
<dbReference type="RefSeq" id="XP_024705243.1">
    <property type="nucleotide sequence ID" value="XM_024853052.1"/>
</dbReference>
<dbReference type="AlphaFoldDB" id="A0A2I2GAN2"/>
<evidence type="ECO:0000313" key="1">
    <source>
        <dbReference type="EMBL" id="PLB49941.1"/>
    </source>
</evidence>
<keyword evidence="2" id="KW-1185">Reference proteome</keyword>
<comment type="caution">
    <text evidence="1">The sequence shown here is derived from an EMBL/GenBank/DDBJ whole genome shotgun (WGS) entry which is preliminary data.</text>
</comment>
<sequence>MPVVDFGELELGIDSAMIEYMNTREEDTLDSLTTMLQQQFANNHYTPAYSFLHTDIYGRTEPISMVDYLALIWSCIVGPNWDIVTKSLVKLGSVSSNTMQFGALYQVLVRETFGEAGFLLISDLVQKGGPIELFCSSGTFKKNIRYIIAEMLKVLVLFPEIVNIILREFENELQHALKSKEFSIQSTFFGERSLLDVAFGWPRGVQVLPDWGLSPDCTLNIHTLSNLKDTSDGSSDLDGYYESARIMINAGWKWHLAGRRDLLNCKSTKKLRSLFINDLVDQRTDLWKQAQQLLPPDELPHLKKGPVLDFNASRVYEALVAQGYLEARERNGVQEILEEEKPLREVLERLIAQFEAKHAELGLPILEFLEKHWYTRMVHFLLSPDPYDEAH</sequence>
<proteinExistence type="predicted"/>
<protein>
    <submittedName>
        <fullName evidence="1">Uncharacterized protein</fullName>
    </submittedName>
</protein>
<gene>
    <name evidence="1" type="ORF">P170DRAFT_473518</name>
</gene>
<evidence type="ECO:0000313" key="2">
    <source>
        <dbReference type="Proteomes" id="UP000234275"/>
    </source>
</evidence>
<dbReference type="EMBL" id="MSFO01000003">
    <property type="protein sequence ID" value="PLB49941.1"/>
    <property type="molecule type" value="Genomic_DNA"/>
</dbReference>
<dbReference type="GeneID" id="36560750"/>
<name>A0A2I2GAN2_9EURO</name>
<dbReference type="Proteomes" id="UP000234275">
    <property type="component" value="Unassembled WGS sequence"/>
</dbReference>
<dbReference type="VEuPathDB" id="FungiDB:P170DRAFT_473518"/>